<dbReference type="PANTHER" id="PTHR12533">
    <property type="entry name" value="NFAT"/>
    <property type="match status" value="1"/>
</dbReference>
<evidence type="ECO:0000256" key="5">
    <source>
        <dbReference type="ARBA" id="ARBA00022490"/>
    </source>
</evidence>
<keyword evidence="10" id="KW-0832">Ubl conjugation</keyword>
<dbReference type="GO" id="GO:0000978">
    <property type="term" value="F:RNA polymerase II cis-regulatory region sequence-specific DNA binding"/>
    <property type="evidence" value="ECO:0007669"/>
    <property type="project" value="TreeGrafter"/>
</dbReference>
<evidence type="ECO:0000259" key="22">
    <source>
        <dbReference type="PROSITE" id="PS50254"/>
    </source>
</evidence>
<evidence type="ECO:0000256" key="1">
    <source>
        <dbReference type="ARBA" id="ARBA00004123"/>
    </source>
</evidence>
<dbReference type="PROSITE" id="PS50254">
    <property type="entry name" value="REL_2"/>
    <property type="match status" value="1"/>
</dbReference>
<dbReference type="GO" id="GO:0010467">
    <property type="term" value="P:gene expression"/>
    <property type="evidence" value="ECO:0007669"/>
    <property type="project" value="UniProtKB-ARBA"/>
</dbReference>
<evidence type="ECO:0000256" key="19">
    <source>
        <dbReference type="ARBA" id="ARBA00072227"/>
    </source>
</evidence>
<evidence type="ECO:0000256" key="18">
    <source>
        <dbReference type="ARBA" id="ARBA00065799"/>
    </source>
</evidence>
<comment type="subunit">
    <text evidence="18">Homodimer when bound to DNA, completely encircles its DNA target. Interacts with CIDEC; this interaction is direct and retains NFAT5 in the cytoplasm. Does not bind with Fos and Jun transcription factors. Interacts with DDX5 and DDX17; this interaction leads to DDX5/DDX17 recruitment to LNC2 and S100A4 promoters and NFAT5-mediated DDX5/DDX17-enhanced transactivation.</text>
</comment>
<accession>A0A067RT36</accession>
<keyword evidence="6" id="KW-1017">Isopeptide bond</keyword>
<dbReference type="GO" id="GO:0005667">
    <property type="term" value="C:transcription regulator complex"/>
    <property type="evidence" value="ECO:0007669"/>
    <property type="project" value="TreeGrafter"/>
</dbReference>
<dbReference type="PANTHER" id="PTHR12533:SF7">
    <property type="entry name" value="NFAT NUCLEAR FACTOR, ISOFORM B"/>
    <property type="match status" value="1"/>
</dbReference>
<evidence type="ECO:0000256" key="3">
    <source>
        <dbReference type="ARBA" id="ARBA00004496"/>
    </source>
</evidence>
<dbReference type="SUPFAM" id="SSF49417">
    <property type="entry name" value="p53-like transcription factors"/>
    <property type="match status" value="1"/>
</dbReference>
<dbReference type="InParanoid" id="A0A067RT36"/>
<dbReference type="InterPro" id="IPR008366">
    <property type="entry name" value="NFAT"/>
</dbReference>
<dbReference type="InterPro" id="IPR037059">
    <property type="entry name" value="RHD_DNA_bind_dom_sf"/>
</dbReference>
<evidence type="ECO:0000256" key="13">
    <source>
        <dbReference type="ARBA" id="ARBA00023125"/>
    </source>
</evidence>
<dbReference type="GO" id="GO:0048468">
    <property type="term" value="P:cell development"/>
    <property type="evidence" value="ECO:0007669"/>
    <property type="project" value="UniProtKB-ARBA"/>
</dbReference>
<name>A0A067RT36_ZOONE</name>
<dbReference type="InterPro" id="IPR008967">
    <property type="entry name" value="p53-like_TF_DNA-bd_sf"/>
</dbReference>
<keyword evidence="4" id="KW-0158">Chromosome</keyword>
<evidence type="ECO:0000256" key="14">
    <source>
        <dbReference type="ARBA" id="ARBA00023159"/>
    </source>
</evidence>
<dbReference type="STRING" id="136037.A0A067RT36"/>
<reference evidence="23 24" key="1">
    <citation type="journal article" date="2014" name="Nat. Commun.">
        <title>Molecular traces of alternative social organization in a termite genome.</title>
        <authorList>
            <person name="Terrapon N."/>
            <person name="Li C."/>
            <person name="Robertson H.M."/>
            <person name="Ji L."/>
            <person name="Meng X."/>
            <person name="Booth W."/>
            <person name="Chen Z."/>
            <person name="Childers C.P."/>
            <person name="Glastad K.M."/>
            <person name="Gokhale K."/>
            <person name="Gowin J."/>
            <person name="Gronenberg W."/>
            <person name="Hermansen R.A."/>
            <person name="Hu H."/>
            <person name="Hunt B.G."/>
            <person name="Huylmans A.K."/>
            <person name="Khalil S.M."/>
            <person name="Mitchell R.D."/>
            <person name="Munoz-Torres M.C."/>
            <person name="Mustard J.A."/>
            <person name="Pan H."/>
            <person name="Reese J.T."/>
            <person name="Scharf M.E."/>
            <person name="Sun F."/>
            <person name="Vogel H."/>
            <person name="Xiao J."/>
            <person name="Yang W."/>
            <person name="Yang Z."/>
            <person name="Yang Z."/>
            <person name="Zhou J."/>
            <person name="Zhu J."/>
            <person name="Brent C.S."/>
            <person name="Elsik C.G."/>
            <person name="Goodisman M.A."/>
            <person name="Liberles D.A."/>
            <person name="Roe R.M."/>
            <person name="Vargo E.L."/>
            <person name="Vilcinskas A."/>
            <person name="Wang J."/>
            <person name="Bornberg-Bauer E."/>
            <person name="Korb J."/>
            <person name="Zhang G."/>
            <person name="Liebig J."/>
        </authorList>
    </citation>
    <scope>NUCLEOTIDE SEQUENCE [LARGE SCALE GENOMIC DNA]</scope>
    <source>
        <tissue evidence="23">Whole organism</tissue>
    </source>
</reference>
<comment type="function">
    <text evidence="17">Transcription factor involved, among others, in the transcriptional regulation of osmoprotective and inflammatory genes. Binds the DNA consensus sequence 5'-[ACT][AG]TGGAAA[CAT]A[TA][ATC][CA][ATG][GT][GAC][CG][CT]-3'. Mediates the transcriptional response to hypertonicity. Positively regulates the transcription of LCN2 and S100A4 genes; optimal transactivation of these genes requires the presence of DDX5/DDX17. Also involved in the DNA damage response by preventing formation of R-loops; R-loops are composed of a DNA:RNA hybrid and the associated non-template single-stranded DNA.</text>
</comment>
<evidence type="ECO:0000256" key="20">
    <source>
        <dbReference type="ARBA" id="ARBA00080722"/>
    </source>
</evidence>
<evidence type="ECO:0000256" key="17">
    <source>
        <dbReference type="ARBA" id="ARBA00055141"/>
    </source>
</evidence>
<dbReference type="GO" id="GO:0006974">
    <property type="term" value="P:DNA damage response"/>
    <property type="evidence" value="ECO:0007669"/>
    <property type="project" value="UniProtKB-KW"/>
</dbReference>
<feature type="compositionally biased region" description="Basic and acidic residues" evidence="21">
    <location>
        <begin position="1"/>
        <end position="15"/>
    </location>
</feature>
<dbReference type="GO" id="GO:0005694">
    <property type="term" value="C:chromosome"/>
    <property type="evidence" value="ECO:0007669"/>
    <property type="project" value="UniProtKB-SubCell"/>
</dbReference>
<dbReference type="InterPro" id="IPR014756">
    <property type="entry name" value="Ig_E-set"/>
</dbReference>
<evidence type="ECO:0000256" key="4">
    <source>
        <dbReference type="ARBA" id="ARBA00022454"/>
    </source>
</evidence>
<keyword evidence="8" id="KW-0227">DNA damage</keyword>
<evidence type="ECO:0000256" key="6">
    <source>
        <dbReference type="ARBA" id="ARBA00022499"/>
    </source>
</evidence>
<dbReference type="InterPro" id="IPR011539">
    <property type="entry name" value="RHD_DNA_bind_dom"/>
</dbReference>
<evidence type="ECO:0000256" key="7">
    <source>
        <dbReference type="ARBA" id="ARBA00022553"/>
    </source>
</evidence>
<keyword evidence="5" id="KW-0963">Cytoplasm</keyword>
<feature type="compositionally biased region" description="Low complexity" evidence="21">
    <location>
        <begin position="1417"/>
        <end position="1431"/>
    </location>
</feature>
<keyword evidence="12" id="KW-0805">Transcription regulation</keyword>
<keyword evidence="7" id="KW-0597">Phosphoprotein</keyword>
<organism evidence="23 24">
    <name type="scientific">Zootermopsis nevadensis</name>
    <name type="common">Dampwood termite</name>
    <dbReference type="NCBI Taxonomy" id="136037"/>
    <lineage>
        <taxon>Eukaryota</taxon>
        <taxon>Metazoa</taxon>
        <taxon>Ecdysozoa</taxon>
        <taxon>Arthropoda</taxon>
        <taxon>Hexapoda</taxon>
        <taxon>Insecta</taxon>
        <taxon>Pterygota</taxon>
        <taxon>Neoptera</taxon>
        <taxon>Polyneoptera</taxon>
        <taxon>Dictyoptera</taxon>
        <taxon>Blattodea</taxon>
        <taxon>Blattoidea</taxon>
        <taxon>Termitoidae</taxon>
        <taxon>Termopsidae</taxon>
        <taxon>Zootermopsis</taxon>
    </lineage>
</organism>
<feature type="compositionally biased region" description="Polar residues" evidence="21">
    <location>
        <begin position="26"/>
        <end position="37"/>
    </location>
</feature>
<sequence>MSRRDKKGEETERVTPRTGEALGHSETASVTVARTQGRPQAIVSRRCGGVTLASQLMGMSRDGKTHLQILCQPEQQHRARYQTEGSRGAVKDRSGNGFPVVKLVGYNKPATLQVFIGTDVGRVAPHMFYQACRVSGKNSTPCMERKIDGTIVIEVDFDPGKDMVITCDCVGILKERNVDVEHRFPDQSGSRNKKKSTRCRMVFRTTITHPDGTTEILQTTSQPIVCTQPPGVPEICKKSLSGCPCTGGMELFILGKNFLKDTRVVFQHGDALSETPWEESVQPDKEFLQQTHLVCVVPPYRRVDLTDPVTVRLVVVSSGKTSEPHTFIYTPTLQPPAVVPGGTQPCVTLVQSAVSHPGAEVSHVFARSTLVPGSGLMLPDTGPNPIVNGTAKSSPKKIGETEVHPVMMWQSSSVLPLQDTSKVDNRALEPKELDRVLRGRMMPPPLLPIGTRRASSNLRLIVPDADPASLMPEKLKTELTEETNGKIPEDVKGIDLRMKPIATVADLSSTQSPTMATFRQFVTGSTSVPLPNQSAHSVEKYLSNLEHATDTSVVAKPTSNHLASSCKIADPAAPTASQICLSTHTGNPSQFDSTSALFGQQQSATATSTGTVDPKLQYASDLPMPLLYSAQTTVTMAGQECKPQFSVEQATLLQQASAVQRKSMFDNTLTITPTAESVIGGMRPIMIMQESQNVENQISSNNACSTLVESLDQNVSMMNTVSEAPDLLQTSSSLMYGSPERGAISSLHPASTQSAEASVLDSLSKGSNSVGIDNSVHDSSLLSAPQPILGDQMLAVTQPSIITSSQSARLDALVSSAMNSHVLGSGNHVQSSDTEKLDALVNSAAVSHMIPTSADDIMLSTPVQAPLRQQDVASADQMASIPIKKMPDAGLGSFDLMPTEHSNTQISQESAQLLNSAMSAALNEHLLATSSQAQVQADAQLSITTPTVSSIPGSTVYTSHGQTSPVVLKDLILNSSIATTAERQILVARPTCTSPADVKNMILGSPDALPHNQILASSSTSPIAVKKMVAVASPESQVLVAGTANAPIESIMNASITQQGNGQVIVTSPACTSPIAIKTMILESATSDPCLANPAHTSPIAVKTMILNSQLSGSMEESLLPMDESLLPRTTQSAHISEENARLDALVQSTLNGHAFVSSATQVTPAMDIHTGDGITILSQQAHVQQSCKAPSTASLISQPPACITTLVTQPSEPSSHLSVPAVTTGDALINTIFTTSRSPTNQNSHVETHCFNNEEVVIVGTDSQTPCCTGGSALLHASQFTTASSNSQSLLTGITMSSKVAEELVAQSRNSSPGFVTQMLLGLAADGKMKKDSEISCMSRDKTTESLQCQTNFSESKLPEARLFAAPEMLKAAVGDVPNSCGQSQVTAMNGLVITKEQSQEVQEQQCKRQQHSAMPQTTTCVTEPTATTPGHPQKKGEEGMVPQELTQMSENDLLSYINPSAFDQV</sequence>
<keyword evidence="15" id="KW-0804">Transcription</keyword>
<evidence type="ECO:0000313" key="24">
    <source>
        <dbReference type="Proteomes" id="UP000027135"/>
    </source>
</evidence>
<dbReference type="InterPro" id="IPR002909">
    <property type="entry name" value="IPT_dom"/>
</dbReference>
<feature type="region of interest" description="Disordered" evidence="21">
    <location>
        <begin position="1"/>
        <end position="37"/>
    </location>
</feature>
<proteinExistence type="predicted"/>
<dbReference type="InterPro" id="IPR013783">
    <property type="entry name" value="Ig-like_fold"/>
</dbReference>
<dbReference type="Gene3D" id="2.60.40.340">
    <property type="entry name" value="Rel homology domain (RHD), DNA-binding domain"/>
    <property type="match status" value="1"/>
</dbReference>
<evidence type="ECO:0000256" key="10">
    <source>
        <dbReference type="ARBA" id="ARBA00022843"/>
    </source>
</evidence>
<evidence type="ECO:0000256" key="12">
    <source>
        <dbReference type="ARBA" id="ARBA00023015"/>
    </source>
</evidence>
<dbReference type="GO" id="GO:1902531">
    <property type="term" value="P:regulation of intracellular signal transduction"/>
    <property type="evidence" value="ECO:0007669"/>
    <property type="project" value="UniProtKB-ARBA"/>
</dbReference>
<dbReference type="GO" id="GO:0005634">
    <property type="term" value="C:nucleus"/>
    <property type="evidence" value="ECO:0007669"/>
    <property type="project" value="UniProtKB-SubCell"/>
</dbReference>
<comment type="subcellular location">
    <subcellularLocation>
        <location evidence="2">Chromosome</location>
    </subcellularLocation>
    <subcellularLocation>
        <location evidence="3">Cytoplasm</location>
    </subcellularLocation>
    <subcellularLocation>
        <location evidence="1">Nucleus</location>
    </subcellularLocation>
</comment>
<keyword evidence="24" id="KW-1185">Reference proteome</keyword>
<evidence type="ECO:0000256" key="9">
    <source>
        <dbReference type="ARBA" id="ARBA00022765"/>
    </source>
</evidence>
<dbReference type="FunFam" id="2.60.40.340:FF:000002">
    <property type="entry name" value="Nuclear factor of activated T-cells 5, tonicity-responsive"/>
    <property type="match status" value="1"/>
</dbReference>
<evidence type="ECO:0000256" key="2">
    <source>
        <dbReference type="ARBA" id="ARBA00004286"/>
    </source>
</evidence>
<feature type="domain" description="RHD" evidence="22">
    <location>
        <begin position="67"/>
        <end position="231"/>
    </location>
</feature>
<evidence type="ECO:0000256" key="21">
    <source>
        <dbReference type="SAM" id="MobiDB-lite"/>
    </source>
</evidence>
<keyword evidence="9" id="KW-0013">ADP-ribosylation</keyword>
<dbReference type="SUPFAM" id="SSF81296">
    <property type="entry name" value="E set domains"/>
    <property type="match status" value="1"/>
</dbReference>
<dbReference type="GO" id="GO:0000981">
    <property type="term" value="F:DNA-binding transcription factor activity, RNA polymerase II-specific"/>
    <property type="evidence" value="ECO:0007669"/>
    <property type="project" value="TreeGrafter"/>
</dbReference>
<evidence type="ECO:0000313" key="23">
    <source>
        <dbReference type="EMBL" id="KDR23975.1"/>
    </source>
</evidence>
<evidence type="ECO:0000256" key="16">
    <source>
        <dbReference type="ARBA" id="ARBA00023242"/>
    </source>
</evidence>
<protein>
    <recommendedName>
        <fullName evidence="19">Nuclear factor of activated T-cells 5</fullName>
    </recommendedName>
    <alternativeName>
        <fullName evidence="20">T-cell transcription factor NFAT5</fullName>
    </alternativeName>
</protein>
<keyword evidence="14" id="KW-0010">Activator</keyword>
<evidence type="ECO:0000256" key="8">
    <source>
        <dbReference type="ARBA" id="ARBA00022763"/>
    </source>
</evidence>
<dbReference type="EMBL" id="KK852432">
    <property type="protein sequence ID" value="KDR23975.1"/>
    <property type="molecule type" value="Genomic_DNA"/>
</dbReference>
<dbReference type="GO" id="GO:0005737">
    <property type="term" value="C:cytoplasm"/>
    <property type="evidence" value="ECO:0007669"/>
    <property type="project" value="UniProtKB-SubCell"/>
</dbReference>
<dbReference type="SMART" id="SM00429">
    <property type="entry name" value="IPT"/>
    <property type="match status" value="1"/>
</dbReference>
<dbReference type="Gene3D" id="2.60.40.10">
    <property type="entry name" value="Immunoglobulins"/>
    <property type="match status" value="1"/>
</dbReference>
<keyword evidence="13" id="KW-0238">DNA-binding</keyword>
<keyword evidence="16" id="KW-0539">Nucleus</keyword>
<dbReference type="GO" id="GO:0045944">
    <property type="term" value="P:positive regulation of transcription by RNA polymerase II"/>
    <property type="evidence" value="ECO:0007669"/>
    <property type="project" value="UniProtKB-ARBA"/>
</dbReference>
<evidence type="ECO:0000256" key="15">
    <source>
        <dbReference type="ARBA" id="ARBA00023163"/>
    </source>
</evidence>
<dbReference type="Pfam" id="PF00554">
    <property type="entry name" value="RHD_DNA_bind"/>
    <property type="match status" value="1"/>
</dbReference>
<gene>
    <name evidence="23" type="ORF">L798_07911</name>
</gene>
<dbReference type="FunFam" id="2.60.40.10:FF:000174">
    <property type="entry name" value="Nuclear factor of activated T-cells 5, tonicity-responsive"/>
    <property type="match status" value="1"/>
</dbReference>
<feature type="region of interest" description="Disordered" evidence="21">
    <location>
        <begin position="1410"/>
        <end position="1440"/>
    </location>
</feature>
<dbReference type="eggNOG" id="ENOG502QSVE">
    <property type="taxonomic scope" value="Eukaryota"/>
</dbReference>
<evidence type="ECO:0000256" key="11">
    <source>
        <dbReference type="ARBA" id="ARBA00022990"/>
    </source>
</evidence>
<dbReference type="Pfam" id="PF16179">
    <property type="entry name" value="RHD_dimer"/>
    <property type="match status" value="1"/>
</dbReference>
<dbReference type="GO" id="GO:0048731">
    <property type="term" value="P:system development"/>
    <property type="evidence" value="ECO:0007669"/>
    <property type="project" value="UniProtKB-ARBA"/>
</dbReference>
<keyword evidence="11" id="KW-0007">Acetylation</keyword>
<dbReference type="Proteomes" id="UP000027135">
    <property type="component" value="Unassembled WGS sequence"/>
</dbReference>
<dbReference type="InterPro" id="IPR032397">
    <property type="entry name" value="RHD_dimer"/>
</dbReference>